<gene>
    <name evidence="1" type="ORF">AAV32_05930</name>
    <name evidence="2" type="ORF">EV679_1452</name>
</gene>
<dbReference type="Proteomes" id="UP000292039">
    <property type="component" value="Unassembled WGS sequence"/>
</dbReference>
<evidence type="ECO:0000313" key="3">
    <source>
        <dbReference type="Proteomes" id="UP000078084"/>
    </source>
</evidence>
<comment type="caution">
    <text evidence="1">The sequence shown here is derived from an EMBL/GenBank/DDBJ whole genome shotgun (WGS) entry which is preliminary data.</text>
</comment>
<dbReference type="AlphaFoldDB" id="A0A171KUK2"/>
<evidence type="ECO:0000313" key="2">
    <source>
        <dbReference type="EMBL" id="RZS70060.1"/>
    </source>
</evidence>
<dbReference type="RefSeq" id="WP_068368798.1">
    <property type="nucleotide sequence ID" value="NZ_CBCSEB010000016.1"/>
</dbReference>
<reference evidence="2 4" key="2">
    <citation type="submission" date="2019-02" db="EMBL/GenBank/DDBJ databases">
        <title>Genomic Encyclopedia of Type Strains, Phase IV (KMG-IV): sequencing the most valuable type-strain genomes for metagenomic binning, comparative biology and taxonomic classification.</title>
        <authorList>
            <person name="Goeker M."/>
        </authorList>
    </citation>
    <scope>NUCLEOTIDE SEQUENCE [LARGE SCALE GENOMIC DNA]</scope>
    <source>
        <strain evidence="2 4">DSM 16618</strain>
    </source>
</reference>
<keyword evidence="3" id="KW-1185">Reference proteome</keyword>
<dbReference type="Proteomes" id="UP000078084">
    <property type="component" value="Unassembled WGS sequence"/>
</dbReference>
<reference evidence="1 3" key="1">
    <citation type="submission" date="2015-04" db="EMBL/GenBank/DDBJ databases">
        <title>Genome sequence of Kerstersia gyiorum CG1.</title>
        <authorList>
            <person name="Greninger A.L."/>
            <person name="Kozyreva V."/>
            <person name="Chaturvedi V."/>
        </authorList>
    </citation>
    <scope>NUCLEOTIDE SEQUENCE [LARGE SCALE GENOMIC DNA]</scope>
    <source>
        <strain evidence="1 3">CG1</strain>
    </source>
</reference>
<dbReference type="EMBL" id="LBNE01000002">
    <property type="protein sequence ID" value="KKO72569.1"/>
    <property type="molecule type" value="Genomic_DNA"/>
</dbReference>
<protein>
    <submittedName>
        <fullName evidence="1">Preprotein translocase subunit SecD</fullName>
    </submittedName>
</protein>
<proteinExistence type="predicted"/>
<organism evidence="1 3">
    <name type="scientific">Kerstersia gyiorum</name>
    <dbReference type="NCBI Taxonomy" id="206506"/>
    <lineage>
        <taxon>Bacteria</taxon>
        <taxon>Pseudomonadati</taxon>
        <taxon>Pseudomonadota</taxon>
        <taxon>Betaproteobacteria</taxon>
        <taxon>Burkholderiales</taxon>
        <taxon>Alcaligenaceae</taxon>
        <taxon>Kerstersia</taxon>
    </lineage>
</organism>
<evidence type="ECO:0000313" key="4">
    <source>
        <dbReference type="Proteomes" id="UP000292039"/>
    </source>
</evidence>
<sequence length="91" mass="10018">MRAEDILPDHQNQVERGGVIIRKGSVGAFLVNAKLWLDPNKSAAERAEAQRDMIAALPALQALGLFDILQVKHEALRQLIETNGGMKKTDD</sequence>
<dbReference type="PATRIC" id="fig|206506.3.peg.1270"/>
<evidence type="ECO:0000313" key="1">
    <source>
        <dbReference type="EMBL" id="KKO72569.1"/>
    </source>
</evidence>
<name>A0A171KUK2_9BURK</name>
<dbReference type="EMBL" id="SGWZ01000002">
    <property type="protein sequence ID" value="RZS70060.1"/>
    <property type="molecule type" value="Genomic_DNA"/>
</dbReference>
<dbReference type="STRING" id="206506.AAV32_05930"/>
<accession>A0A171KUK2</accession>